<reference evidence="2 3" key="1">
    <citation type="submission" date="2013-11" db="EMBL/GenBank/DDBJ databases">
        <title>Draft genome of the bovine lungworm Dictyocaulus viviparus.</title>
        <authorList>
            <person name="Mitreva M."/>
        </authorList>
    </citation>
    <scope>NUCLEOTIDE SEQUENCE [LARGE SCALE GENOMIC DNA]</scope>
    <source>
        <strain evidence="2 3">HannoverDv2000</strain>
    </source>
</reference>
<dbReference type="AlphaFoldDB" id="A0A0D8Y5V8"/>
<dbReference type="OrthoDB" id="5830733at2759"/>
<protein>
    <recommendedName>
        <fullName evidence="4">G-protein coupled receptors family 1 profile domain-containing protein</fullName>
    </recommendedName>
</protein>
<feature type="transmembrane region" description="Helical" evidence="1">
    <location>
        <begin position="56"/>
        <end position="80"/>
    </location>
</feature>
<evidence type="ECO:0000313" key="2">
    <source>
        <dbReference type="EMBL" id="KJH51369.1"/>
    </source>
</evidence>
<name>A0A0D8Y5V8_DICVI</name>
<evidence type="ECO:0000256" key="1">
    <source>
        <dbReference type="SAM" id="Phobius"/>
    </source>
</evidence>
<gene>
    <name evidence="2" type="ORF">DICVIV_02488</name>
</gene>
<accession>A0A0D8Y5V8</accession>
<keyword evidence="1" id="KW-1133">Transmembrane helix</keyword>
<organism evidence="2 3">
    <name type="scientific">Dictyocaulus viviparus</name>
    <name type="common">Bovine lungworm</name>
    <dbReference type="NCBI Taxonomy" id="29172"/>
    <lineage>
        <taxon>Eukaryota</taxon>
        <taxon>Metazoa</taxon>
        <taxon>Ecdysozoa</taxon>
        <taxon>Nematoda</taxon>
        <taxon>Chromadorea</taxon>
        <taxon>Rhabditida</taxon>
        <taxon>Rhabditina</taxon>
        <taxon>Rhabditomorpha</taxon>
        <taxon>Strongyloidea</taxon>
        <taxon>Metastrongylidae</taxon>
        <taxon>Dictyocaulus</taxon>
    </lineage>
</organism>
<dbReference type="EMBL" id="KN716185">
    <property type="protein sequence ID" value="KJH51369.1"/>
    <property type="molecule type" value="Genomic_DNA"/>
</dbReference>
<feature type="transmembrane region" description="Helical" evidence="1">
    <location>
        <begin position="104"/>
        <end position="125"/>
    </location>
</feature>
<evidence type="ECO:0000313" key="3">
    <source>
        <dbReference type="Proteomes" id="UP000053766"/>
    </source>
</evidence>
<keyword evidence="1" id="KW-0472">Membrane</keyword>
<keyword evidence="3" id="KW-1185">Reference proteome</keyword>
<feature type="transmembrane region" description="Helical" evidence="1">
    <location>
        <begin position="12"/>
        <end position="44"/>
    </location>
</feature>
<keyword evidence="1" id="KW-0812">Transmembrane</keyword>
<proteinExistence type="predicted"/>
<evidence type="ECO:0008006" key="4">
    <source>
        <dbReference type="Google" id="ProtNLM"/>
    </source>
</evidence>
<sequence>MIEAESLDVALVVSALLFVFVVNSVAFYPFAVFCFIELLTLFVAVLHGRRPSLGILLIYIALEIGKALAAITLALITVLYDHDKDCKITECNIFEFSPMERFRFFWFLIAKAALSMFVCLVAMAVSRCRYFLQ</sequence>
<dbReference type="Proteomes" id="UP000053766">
    <property type="component" value="Unassembled WGS sequence"/>
</dbReference>
<reference evidence="3" key="2">
    <citation type="journal article" date="2016" name="Sci. Rep.">
        <title>Dictyocaulus viviparus genome, variome and transcriptome elucidate lungworm biology and support future intervention.</title>
        <authorList>
            <person name="McNulty S.N."/>
            <person name="Strube C."/>
            <person name="Rosa B.A."/>
            <person name="Martin J.C."/>
            <person name="Tyagi R."/>
            <person name="Choi Y.J."/>
            <person name="Wang Q."/>
            <person name="Hallsworth Pepin K."/>
            <person name="Zhang X."/>
            <person name="Ozersky P."/>
            <person name="Wilson R.K."/>
            <person name="Sternberg P.W."/>
            <person name="Gasser R.B."/>
            <person name="Mitreva M."/>
        </authorList>
    </citation>
    <scope>NUCLEOTIDE SEQUENCE [LARGE SCALE GENOMIC DNA]</scope>
    <source>
        <strain evidence="3">HannoverDv2000</strain>
    </source>
</reference>